<feature type="compositionally biased region" description="Low complexity" evidence="1">
    <location>
        <begin position="40"/>
        <end position="54"/>
    </location>
</feature>
<feature type="region of interest" description="Disordered" evidence="1">
    <location>
        <begin position="24"/>
        <end position="66"/>
    </location>
</feature>
<feature type="non-terminal residue" evidence="2">
    <location>
        <position position="1"/>
    </location>
</feature>
<dbReference type="Proteomes" id="UP000485058">
    <property type="component" value="Unassembled WGS sequence"/>
</dbReference>
<keyword evidence="3" id="KW-1185">Reference proteome</keyword>
<sequence length="66" mass="6610">MPQPGAPAGGRKSLGEVMHHISSALAKSFTRSPPTPEPPLATLSLSSQDASSAARGASLSVGGSRR</sequence>
<evidence type="ECO:0000313" key="3">
    <source>
        <dbReference type="Proteomes" id="UP000485058"/>
    </source>
</evidence>
<comment type="caution">
    <text evidence="2">The sequence shown here is derived from an EMBL/GenBank/DDBJ whole genome shotgun (WGS) entry which is preliminary data.</text>
</comment>
<gene>
    <name evidence="2" type="ORF">HaLaN_21866</name>
</gene>
<organism evidence="2 3">
    <name type="scientific">Haematococcus lacustris</name>
    <name type="common">Green alga</name>
    <name type="synonym">Haematococcus pluvialis</name>
    <dbReference type="NCBI Taxonomy" id="44745"/>
    <lineage>
        <taxon>Eukaryota</taxon>
        <taxon>Viridiplantae</taxon>
        <taxon>Chlorophyta</taxon>
        <taxon>core chlorophytes</taxon>
        <taxon>Chlorophyceae</taxon>
        <taxon>CS clade</taxon>
        <taxon>Chlamydomonadales</taxon>
        <taxon>Haematococcaceae</taxon>
        <taxon>Haematococcus</taxon>
    </lineage>
</organism>
<name>A0A699ZN75_HAELA</name>
<accession>A0A699ZN75</accession>
<protein>
    <submittedName>
        <fullName evidence="2">Uncharacterized protein</fullName>
    </submittedName>
</protein>
<dbReference type="EMBL" id="BLLF01002452">
    <property type="protein sequence ID" value="GFH24133.1"/>
    <property type="molecule type" value="Genomic_DNA"/>
</dbReference>
<evidence type="ECO:0000313" key="2">
    <source>
        <dbReference type="EMBL" id="GFH24133.1"/>
    </source>
</evidence>
<proteinExistence type="predicted"/>
<feature type="non-terminal residue" evidence="2">
    <location>
        <position position="66"/>
    </location>
</feature>
<evidence type="ECO:0000256" key="1">
    <source>
        <dbReference type="SAM" id="MobiDB-lite"/>
    </source>
</evidence>
<reference evidence="2 3" key="1">
    <citation type="submission" date="2020-02" db="EMBL/GenBank/DDBJ databases">
        <title>Draft genome sequence of Haematococcus lacustris strain NIES-144.</title>
        <authorList>
            <person name="Morimoto D."/>
            <person name="Nakagawa S."/>
            <person name="Yoshida T."/>
            <person name="Sawayama S."/>
        </authorList>
    </citation>
    <scope>NUCLEOTIDE SEQUENCE [LARGE SCALE GENOMIC DNA]</scope>
    <source>
        <strain evidence="2 3">NIES-144</strain>
    </source>
</reference>
<dbReference type="AlphaFoldDB" id="A0A699ZN75"/>